<dbReference type="Proteomes" id="UP001221898">
    <property type="component" value="Unassembled WGS sequence"/>
</dbReference>
<organism evidence="2 3">
    <name type="scientific">Aldrovandia affinis</name>
    <dbReference type="NCBI Taxonomy" id="143900"/>
    <lineage>
        <taxon>Eukaryota</taxon>
        <taxon>Metazoa</taxon>
        <taxon>Chordata</taxon>
        <taxon>Craniata</taxon>
        <taxon>Vertebrata</taxon>
        <taxon>Euteleostomi</taxon>
        <taxon>Actinopterygii</taxon>
        <taxon>Neopterygii</taxon>
        <taxon>Teleostei</taxon>
        <taxon>Notacanthiformes</taxon>
        <taxon>Halosauridae</taxon>
        <taxon>Aldrovandia</taxon>
    </lineage>
</organism>
<evidence type="ECO:0000256" key="1">
    <source>
        <dbReference type="SAM" id="MobiDB-lite"/>
    </source>
</evidence>
<evidence type="ECO:0000313" key="2">
    <source>
        <dbReference type="EMBL" id="KAJ8408386.1"/>
    </source>
</evidence>
<reference evidence="2" key="1">
    <citation type="journal article" date="2023" name="Science">
        <title>Genome structures resolve the early diversification of teleost fishes.</title>
        <authorList>
            <person name="Parey E."/>
            <person name="Louis A."/>
            <person name="Montfort J."/>
            <person name="Bouchez O."/>
            <person name="Roques C."/>
            <person name="Iampietro C."/>
            <person name="Lluch J."/>
            <person name="Castinel A."/>
            <person name="Donnadieu C."/>
            <person name="Desvignes T."/>
            <person name="Floi Bucao C."/>
            <person name="Jouanno E."/>
            <person name="Wen M."/>
            <person name="Mejri S."/>
            <person name="Dirks R."/>
            <person name="Jansen H."/>
            <person name="Henkel C."/>
            <person name="Chen W.J."/>
            <person name="Zahm M."/>
            <person name="Cabau C."/>
            <person name="Klopp C."/>
            <person name="Thompson A.W."/>
            <person name="Robinson-Rechavi M."/>
            <person name="Braasch I."/>
            <person name="Lecointre G."/>
            <person name="Bobe J."/>
            <person name="Postlethwait J.H."/>
            <person name="Berthelot C."/>
            <person name="Roest Crollius H."/>
            <person name="Guiguen Y."/>
        </authorList>
    </citation>
    <scope>NUCLEOTIDE SEQUENCE</scope>
    <source>
        <strain evidence="2">NC1722</strain>
    </source>
</reference>
<comment type="caution">
    <text evidence="2">The sequence shown here is derived from an EMBL/GenBank/DDBJ whole genome shotgun (WGS) entry which is preliminary data.</text>
</comment>
<protein>
    <submittedName>
        <fullName evidence="2">Uncharacterized protein</fullName>
    </submittedName>
</protein>
<keyword evidence="3" id="KW-1185">Reference proteome</keyword>
<feature type="region of interest" description="Disordered" evidence="1">
    <location>
        <begin position="127"/>
        <end position="193"/>
    </location>
</feature>
<evidence type="ECO:0000313" key="3">
    <source>
        <dbReference type="Proteomes" id="UP001221898"/>
    </source>
</evidence>
<accession>A0AAD7WT19</accession>
<proteinExistence type="predicted"/>
<feature type="compositionally biased region" description="Acidic residues" evidence="1">
    <location>
        <begin position="127"/>
        <end position="137"/>
    </location>
</feature>
<dbReference type="AlphaFoldDB" id="A0AAD7WT19"/>
<dbReference type="EMBL" id="JAINUG010000035">
    <property type="protein sequence ID" value="KAJ8408386.1"/>
    <property type="molecule type" value="Genomic_DNA"/>
</dbReference>
<gene>
    <name evidence="2" type="ORF">AAFF_G00258000</name>
</gene>
<feature type="region of interest" description="Disordered" evidence="1">
    <location>
        <begin position="82"/>
        <end position="107"/>
    </location>
</feature>
<sequence length="193" mass="21042">MGLPLLKNADKGDFQKRSHKFHLYELFLGLGEGEHGGDPLHHDRLADAPEERLRVSVQRLPGHQLQAQVVRQEVVPGLSEAGEGAVQGSLHPGRLASRQKGTQAHGVSDLRQDVAGLGMEVTRVDDEGMENDLEPEESVQLQVRSDGPEPTDLEAGTHRRGFPAEAFRGFVSGPLNEDGIVENADCPRRATRP</sequence>
<name>A0AAD7WT19_9TELE</name>